<dbReference type="Gene3D" id="3.30.460.10">
    <property type="entry name" value="Beta Polymerase, domain 2"/>
    <property type="match status" value="1"/>
</dbReference>
<protein>
    <submittedName>
        <fullName evidence="2">Nucleotidyltransferase domain-containing protein</fullName>
    </submittedName>
</protein>
<comment type="caution">
    <text evidence="2">The sequence shown here is derived from an EMBL/GenBank/DDBJ whole genome shotgun (WGS) entry which is preliminary data.</text>
</comment>
<reference evidence="2 3" key="1">
    <citation type="submission" date="2021-05" db="EMBL/GenBank/DDBJ databases">
        <title>Fusibacter ferrireducens sp. nov., an anaerobic, sulfur- and Fe-reducing bacterium isolated from the mangrove sediment.</title>
        <authorList>
            <person name="Qiu D."/>
        </authorList>
    </citation>
    <scope>NUCLEOTIDE SEQUENCE [LARGE SCALE GENOMIC DNA]</scope>
    <source>
        <strain evidence="2 3">DSM 12116</strain>
    </source>
</reference>
<dbReference type="InterPro" id="IPR043519">
    <property type="entry name" value="NT_sf"/>
</dbReference>
<evidence type="ECO:0000259" key="1">
    <source>
        <dbReference type="Pfam" id="PF01909"/>
    </source>
</evidence>
<dbReference type="SUPFAM" id="SSF81301">
    <property type="entry name" value="Nucleotidyltransferase"/>
    <property type="match status" value="1"/>
</dbReference>
<proteinExistence type="predicted"/>
<evidence type="ECO:0000313" key="3">
    <source>
        <dbReference type="Proteomes" id="UP000746471"/>
    </source>
</evidence>
<dbReference type="Gene3D" id="1.20.120.330">
    <property type="entry name" value="Nucleotidyltransferases domain 2"/>
    <property type="match status" value="1"/>
</dbReference>
<accession>A0ABS5PTU1</accession>
<organism evidence="2 3">
    <name type="scientific">Fusibacter paucivorans</name>
    <dbReference type="NCBI Taxonomy" id="76009"/>
    <lineage>
        <taxon>Bacteria</taxon>
        <taxon>Bacillati</taxon>
        <taxon>Bacillota</taxon>
        <taxon>Clostridia</taxon>
        <taxon>Eubacteriales</taxon>
        <taxon>Eubacteriales Family XII. Incertae Sedis</taxon>
        <taxon>Fusibacter</taxon>
    </lineage>
</organism>
<dbReference type="Proteomes" id="UP000746471">
    <property type="component" value="Unassembled WGS sequence"/>
</dbReference>
<dbReference type="Pfam" id="PF01909">
    <property type="entry name" value="NTP_transf_2"/>
    <property type="match status" value="1"/>
</dbReference>
<keyword evidence="3" id="KW-1185">Reference proteome</keyword>
<feature type="domain" description="Polymerase nucleotidyl transferase" evidence="1">
    <location>
        <begin position="10"/>
        <end position="54"/>
    </location>
</feature>
<dbReference type="EMBL" id="JAHBCL010000042">
    <property type="protein sequence ID" value="MBS7528506.1"/>
    <property type="molecule type" value="Genomic_DNA"/>
</dbReference>
<gene>
    <name evidence="2" type="ORF">KHM83_17605</name>
</gene>
<name>A0ABS5PTU1_9FIRM</name>
<dbReference type="RefSeq" id="WP_213238362.1">
    <property type="nucleotide sequence ID" value="NZ_JAHBCL010000042.1"/>
</dbReference>
<dbReference type="InterPro" id="IPR002934">
    <property type="entry name" value="Polymerase_NTP_transf_dom"/>
</dbReference>
<evidence type="ECO:0000313" key="2">
    <source>
        <dbReference type="EMBL" id="MBS7528506.1"/>
    </source>
</evidence>
<sequence>MIPVKHATFLNKISNILKTDDRIVGLAVGGSYITQDMDAYSDIDLVVAVDPLLYDQVMASRMTIVGRCGRLLSAFTGEHVGEPRLIIALYQEDNALFHVDYKFVSADQLGKRIENPVVIWARNHCFTDALNEAVCDFPMPSYQWIEDRFWIWVHYAALKIGRGEFFETIEFISFLRQTVIGPLLQIENGYLPKGVRKIEFNMPEIIPELKKTIASHDAAACVKAMESIIDLYLMLRDSLFGPEINRKTDAEKAVCQYLQTIH</sequence>